<evidence type="ECO:0000256" key="7">
    <source>
        <dbReference type="SAM" id="Phobius"/>
    </source>
</evidence>
<dbReference type="InterPro" id="IPR011701">
    <property type="entry name" value="MFS"/>
</dbReference>
<dbReference type="PANTHER" id="PTHR23517">
    <property type="entry name" value="RESISTANCE PROTEIN MDTM, PUTATIVE-RELATED-RELATED"/>
    <property type="match status" value="1"/>
</dbReference>
<dbReference type="AlphaFoldDB" id="A0A0Q0UFD9"/>
<evidence type="ECO:0000313" key="10">
    <source>
        <dbReference type="Proteomes" id="UP000050488"/>
    </source>
</evidence>
<dbReference type="PANTHER" id="PTHR23517:SF13">
    <property type="entry name" value="MAJOR FACILITATOR SUPERFAMILY MFS_1"/>
    <property type="match status" value="1"/>
</dbReference>
<dbReference type="InterPro" id="IPR036259">
    <property type="entry name" value="MFS_trans_sf"/>
</dbReference>
<feature type="domain" description="Major facilitator superfamily (MFS) profile" evidence="8">
    <location>
        <begin position="1"/>
        <end position="299"/>
    </location>
</feature>
<keyword evidence="3" id="KW-1003">Cell membrane</keyword>
<feature type="transmembrane region" description="Helical" evidence="7">
    <location>
        <begin position="158"/>
        <end position="175"/>
    </location>
</feature>
<keyword evidence="5 7" id="KW-1133">Transmembrane helix</keyword>
<keyword evidence="4 7" id="KW-0812">Transmembrane</keyword>
<evidence type="ECO:0000313" key="9">
    <source>
        <dbReference type="EMBL" id="KQB86739.1"/>
    </source>
</evidence>
<feature type="transmembrane region" description="Helical" evidence="7">
    <location>
        <begin position="125"/>
        <end position="146"/>
    </location>
</feature>
<evidence type="ECO:0000256" key="3">
    <source>
        <dbReference type="ARBA" id="ARBA00022475"/>
    </source>
</evidence>
<feature type="transmembrane region" description="Helical" evidence="7">
    <location>
        <begin position="196"/>
        <end position="217"/>
    </location>
</feature>
<keyword evidence="2" id="KW-0813">Transport</keyword>
<evidence type="ECO:0000256" key="1">
    <source>
        <dbReference type="ARBA" id="ARBA00004651"/>
    </source>
</evidence>
<evidence type="ECO:0000256" key="6">
    <source>
        <dbReference type="ARBA" id="ARBA00023136"/>
    </source>
</evidence>
<dbReference type="RefSeq" id="WP_055176959.1">
    <property type="nucleotide sequence ID" value="NZ_JAUSQY010000001.1"/>
</dbReference>
<dbReference type="Gene3D" id="1.20.1250.20">
    <property type="entry name" value="MFS general substrate transporter like domains"/>
    <property type="match status" value="1"/>
</dbReference>
<feature type="transmembrane region" description="Helical" evidence="7">
    <location>
        <begin position="34"/>
        <end position="54"/>
    </location>
</feature>
<dbReference type="SUPFAM" id="SSF103473">
    <property type="entry name" value="MFS general substrate transporter"/>
    <property type="match status" value="1"/>
</dbReference>
<dbReference type="InterPro" id="IPR050171">
    <property type="entry name" value="MFS_Transporters"/>
</dbReference>
<comment type="caution">
    <text evidence="9">The sequence shown here is derived from an EMBL/GenBank/DDBJ whole genome shotgun (WGS) entry which is preliminary data.</text>
</comment>
<dbReference type="STRING" id="1544413.Clow_00947"/>
<keyword evidence="10" id="KW-1185">Reference proteome</keyword>
<protein>
    <submittedName>
        <fullName evidence="9">Major Facilitator Superfamily protein</fullName>
    </submittedName>
</protein>
<comment type="subcellular location">
    <subcellularLocation>
        <location evidence="1">Cell membrane</location>
        <topology evidence="1">Multi-pass membrane protein</topology>
    </subcellularLocation>
</comment>
<keyword evidence="6 7" id="KW-0472">Membrane</keyword>
<dbReference type="PATRIC" id="fig|1544413.3.peg.951"/>
<evidence type="ECO:0000256" key="4">
    <source>
        <dbReference type="ARBA" id="ARBA00022692"/>
    </source>
</evidence>
<dbReference type="GO" id="GO:0022857">
    <property type="term" value="F:transmembrane transporter activity"/>
    <property type="evidence" value="ECO:0007669"/>
    <property type="project" value="InterPro"/>
</dbReference>
<accession>A0A0Q0UFD9</accession>
<reference evidence="9 10" key="1">
    <citation type="submission" date="2015-10" db="EMBL/GenBank/DDBJ databases">
        <title>Corynebacteirum lowii and Corynebacterium oculi species nova, derived from human clinical disease and and emended description of Corynebacterium mastiditis.</title>
        <authorList>
            <person name="Bernard K."/>
            <person name="Pacheco A.L."/>
            <person name="Mcdougall C."/>
            <person name="Burtx T."/>
            <person name="Weibe D."/>
            <person name="Tyler S."/>
            <person name="Olson A.B."/>
            <person name="Cnockaert M."/>
            <person name="Eguchi H."/>
            <person name="Kuwahara T."/>
            <person name="Nakayama-Imaohji H."/>
            <person name="Boudewijins M."/>
            <person name="Van Hoecke F."/>
            <person name="Bernier A.-M."/>
            <person name="Vandamme P."/>
        </authorList>
    </citation>
    <scope>NUCLEOTIDE SEQUENCE [LARGE SCALE GENOMIC DNA]</scope>
    <source>
        <strain evidence="9 10">NML 130206</strain>
    </source>
</reference>
<evidence type="ECO:0000259" key="8">
    <source>
        <dbReference type="PROSITE" id="PS50850"/>
    </source>
</evidence>
<organism evidence="9 10">
    <name type="scientific">Corynebacterium lowii</name>
    <dbReference type="NCBI Taxonomy" id="1544413"/>
    <lineage>
        <taxon>Bacteria</taxon>
        <taxon>Bacillati</taxon>
        <taxon>Actinomycetota</taxon>
        <taxon>Actinomycetes</taxon>
        <taxon>Mycobacteriales</taxon>
        <taxon>Corynebacteriaceae</taxon>
        <taxon>Corynebacterium</taxon>
    </lineage>
</organism>
<sequence>MAPILLALLVVIFGTTMPTPLYGEYKHTYDLADWSITGIYAIYAAGIVAALIFLNGLSDWVGRRGALWVGLAVFLFADVLFILWPSEAGLYVARVVSGVAAGIYVGTATVAAVEVASGEIKAHAATYATAANVLGLGLGPVVAGVIVEYRPQAHVEVYLLHMCLVAVSALLLLLTPETHGRQPSGGFALPEMPRQGRGPFMGAVLVGLAGLAAFGLLAGLTQAFLLTIAGVSSALITGLVVGLAFITSGITQIALRGVSRQGGDCWWAAWPWCSAWSASCWLFRFPQCGFTSSGRRYAG</sequence>
<evidence type="ECO:0000256" key="5">
    <source>
        <dbReference type="ARBA" id="ARBA00022989"/>
    </source>
</evidence>
<evidence type="ECO:0000256" key="2">
    <source>
        <dbReference type="ARBA" id="ARBA00022448"/>
    </source>
</evidence>
<dbReference type="PROSITE" id="PS50850">
    <property type="entry name" value="MFS"/>
    <property type="match status" value="1"/>
</dbReference>
<dbReference type="EMBL" id="LKEV01000002">
    <property type="protein sequence ID" value="KQB86739.1"/>
    <property type="molecule type" value="Genomic_DNA"/>
</dbReference>
<gene>
    <name evidence="9" type="ORF">Clow_00947</name>
</gene>
<name>A0A0Q0UFD9_9CORY</name>
<dbReference type="GO" id="GO:0005886">
    <property type="term" value="C:plasma membrane"/>
    <property type="evidence" value="ECO:0007669"/>
    <property type="project" value="UniProtKB-SubCell"/>
</dbReference>
<feature type="transmembrane region" description="Helical" evidence="7">
    <location>
        <begin position="223"/>
        <end position="246"/>
    </location>
</feature>
<dbReference type="Pfam" id="PF07690">
    <property type="entry name" value="MFS_1"/>
    <property type="match status" value="1"/>
</dbReference>
<proteinExistence type="predicted"/>
<feature type="transmembrane region" description="Helical" evidence="7">
    <location>
        <begin position="91"/>
        <end position="113"/>
    </location>
</feature>
<feature type="transmembrane region" description="Helical" evidence="7">
    <location>
        <begin position="66"/>
        <end position="85"/>
    </location>
</feature>
<dbReference type="InterPro" id="IPR020846">
    <property type="entry name" value="MFS_dom"/>
</dbReference>
<dbReference type="OrthoDB" id="3177957at2"/>
<dbReference type="Proteomes" id="UP000050488">
    <property type="component" value="Unassembled WGS sequence"/>
</dbReference>